<gene>
    <name evidence="2" type="ORF">STA1M1_04780</name>
</gene>
<reference evidence="2" key="1">
    <citation type="journal article" date="2023" name="Int. J. Syst. Evol. Microbiol.">
        <title>Sinisalibacter aestuarii sp. nov., isolated from estuarine sediment of the Arakawa River.</title>
        <authorList>
            <person name="Arafat S.T."/>
            <person name="Hirano S."/>
            <person name="Sato A."/>
            <person name="Takeuchi K."/>
            <person name="Yasuda T."/>
            <person name="Terahara T."/>
            <person name="Hamada M."/>
            <person name="Kobayashi T."/>
        </authorList>
    </citation>
    <scope>NUCLEOTIDE SEQUENCE</scope>
    <source>
        <strain evidence="2">B-399</strain>
    </source>
</reference>
<evidence type="ECO:0000256" key="1">
    <source>
        <dbReference type="SAM" id="SignalP"/>
    </source>
</evidence>
<dbReference type="EMBL" id="BROH01000001">
    <property type="protein sequence ID" value="GKY86609.1"/>
    <property type="molecule type" value="Genomic_DNA"/>
</dbReference>
<sequence length="62" mass="6221">MKKLVLGAVFAAAASAATAGSLAEPVIEADVVVQQAATSSVNQHVIPPAFFVISVGLSMLLL</sequence>
<keyword evidence="1" id="KW-0732">Signal</keyword>
<protein>
    <recommendedName>
        <fullName evidence="4">Ferrochelatase</fullName>
    </recommendedName>
</protein>
<comment type="caution">
    <text evidence="2">The sequence shown here is derived from an EMBL/GenBank/DDBJ whole genome shotgun (WGS) entry which is preliminary data.</text>
</comment>
<accession>A0ABQ5LNM4</accession>
<keyword evidence="3" id="KW-1185">Reference proteome</keyword>
<dbReference type="Proteomes" id="UP001144205">
    <property type="component" value="Unassembled WGS sequence"/>
</dbReference>
<proteinExistence type="predicted"/>
<evidence type="ECO:0000313" key="3">
    <source>
        <dbReference type="Proteomes" id="UP001144205"/>
    </source>
</evidence>
<feature type="signal peptide" evidence="1">
    <location>
        <begin position="1"/>
        <end position="19"/>
    </location>
</feature>
<name>A0ABQ5LNM4_9RHOB</name>
<dbReference type="RefSeq" id="WP_281840571.1">
    <property type="nucleotide sequence ID" value="NZ_BROH01000001.1"/>
</dbReference>
<evidence type="ECO:0008006" key="4">
    <source>
        <dbReference type="Google" id="ProtNLM"/>
    </source>
</evidence>
<evidence type="ECO:0000313" key="2">
    <source>
        <dbReference type="EMBL" id="GKY86609.1"/>
    </source>
</evidence>
<organism evidence="2 3">
    <name type="scientific">Sinisalibacter aestuarii</name>
    <dbReference type="NCBI Taxonomy" id="2949426"/>
    <lineage>
        <taxon>Bacteria</taxon>
        <taxon>Pseudomonadati</taxon>
        <taxon>Pseudomonadota</taxon>
        <taxon>Alphaproteobacteria</taxon>
        <taxon>Rhodobacterales</taxon>
        <taxon>Roseobacteraceae</taxon>
        <taxon>Sinisalibacter</taxon>
    </lineage>
</organism>
<feature type="chain" id="PRO_5047168175" description="Ferrochelatase" evidence="1">
    <location>
        <begin position="20"/>
        <end position="62"/>
    </location>
</feature>